<dbReference type="InterPro" id="IPR044946">
    <property type="entry name" value="Restrct_endonuc_typeI_TRD_sf"/>
</dbReference>
<feature type="domain" description="Type I restriction modification DNA specificity" evidence="5">
    <location>
        <begin position="3"/>
        <end position="55"/>
    </location>
</feature>
<keyword evidence="2" id="KW-0680">Restriction system</keyword>
<dbReference type="PANTHER" id="PTHR43140:SF1">
    <property type="entry name" value="TYPE I RESTRICTION ENZYME ECOKI SPECIFICITY SUBUNIT"/>
    <property type="match status" value="1"/>
</dbReference>
<dbReference type="InterPro" id="IPR000055">
    <property type="entry name" value="Restrct_endonuc_typeI_TRD"/>
</dbReference>
<dbReference type="InterPro" id="IPR051212">
    <property type="entry name" value="Type-I_RE_S_subunit"/>
</dbReference>
<dbReference type="SUPFAM" id="SSF116734">
    <property type="entry name" value="DNA methylase specificity domain"/>
    <property type="match status" value="1"/>
</dbReference>
<proteinExistence type="inferred from homology"/>
<sequence length="77" mass="8431">MQKEISSKGGSAGNFNLGRIKSFLFPLPPLEIQERIVAKLDELMHHCDALEASVKESQNANNLLLQQVLREALEGGG</sequence>
<feature type="coiled-coil region" evidence="4">
    <location>
        <begin position="40"/>
        <end position="67"/>
    </location>
</feature>
<dbReference type="PANTHER" id="PTHR43140">
    <property type="entry name" value="TYPE-1 RESTRICTION ENZYME ECOKI SPECIFICITY PROTEIN"/>
    <property type="match status" value="1"/>
</dbReference>
<keyword evidence="6" id="KW-0378">Hydrolase</keyword>
<gene>
    <name evidence="6" type="ORF">MTP09_08515</name>
</gene>
<keyword evidence="4" id="KW-0175">Coiled coil</keyword>
<evidence type="ECO:0000313" key="6">
    <source>
        <dbReference type="EMBL" id="UOE39966.1"/>
    </source>
</evidence>
<evidence type="ECO:0000259" key="5">
    <source>
        <dbReference type="Pfam" id="PF01420"/>
    </source>
</evidence>
<keyword evidence="3" id="KW-0238">DNA-binding</keyword>
<dbReference type="GO" id="GO:0004519">
    <property type="term" value="F:endonuclease activity"/>
    <property type="evidence" value="ECO:0007669"/>
    <property type="project" value="UniProtKB-KW"/>
</dbReference>
<evidence type="ECO:0000313" key="7">
    <source>
        <dbReference type="Proteomes" id="UP000831460"/>
    </source>
</evidence>
<evidence type="ECO:0000256" key="2">
    <source>
        <dbReference type="ARBA" id="ARBA00022747"/>
    </source>
</evidence>
<evidence type="ECO:0000256" key="3">
    <source>
        <dbReference type="ARBA" id="ARBA00023125"/>
    </source>
</evidence>
<keyword evidence="6" id="KW-0540">Nuclease</keyword>
<accession>A0ABY4BLA1</accession>
<evidence type="ECO:0000256" key="1">
    <source>
        <dbReference type="ARBA" id="ARBA00010923"/>
    </source>
</evidence>
<dbReference type="EC" id="3.1.21.-" evidence="6"/>
<organism evidence="6 7">
    <name type="scientific">Chryseobacterium suipulveris</name>
    <dbReference type="NCBI Taxonomy" id="2929800"/>
    <lineage>
        <taxon>Bacteria</taxon>
        <taxon>Pseudomonadati</taxon>
        <taxon>Bacteroidota</taxon>
        <taxon>Flavobacteriia</taxon>
        <taxon>Flavobacteriales</taxon>
        <taxon>Weeksellaceae</taxon>
        <taxon>Chryseobacterium group</taxon>
        <taxon>Chryseobacterium</taxon>
    </lineage>
</organism>
<evidence type="ECO:0000256" key="4">
    <source>
        <dbReference type="SAM" id="Coils"/>
    </source>
</evidence>
<protein>
    <submittedName>
        <fullName evidence="6">Restriction endonuclease subunit S</fullName>
        <ecNumber evidence="6">3.1.21.-</ecNumber>
    </submittedName>
</protein>
<keyword evidence="7" id="KW-1185">Reference proteome</keyword>
<reference evidence="6 7" key="1">
    <citation type="submission" date="2022-03" db="EMBL/GenBank/DDBJ databases">
        <title>Chryseobacterium sp. isolated from particulate matters in swine house.</title>
        <authorList>
            <person name="Won M."/>
            <person name="Kim S.-J."/>
            <person name="Kwon S.-W."/>
        </authorList>
    </citation>
    <scope>NUCLEOTIDE SEQUENCE [LARGE SCALE GENOMIC DNA]</scope>
    <source>
        <strain evidence="6 7">SC2-2</strain>
    </source>
</reference>
<name>A0ABY4BLA1_9FLAO</name>
<dbReference type="Gene3D" id="3.90.220.20">
    <property type="entry name" value="DNA methylase specificity domains"/>
    <property type="match status" value="2"/>
</dbReference>
<dbReference type="Proteomes" id="UP000831460">
    <property type="component" value="Chromosome"/>
</dbReference>
<dbReference type="EMBL" id="CP094532">
    <property type="protein sequence ID" value="UOE39966.1"/>
    <property type="molecule type" value="Genomic_DNA"/>
</dbReference>
<keyword evidence="6" id="KW-0255">Endonuclease</keyword>
<dbReference type="RefSeq" id="WP_243547914.1">
    <property type="nucleotide sequence ID" value="NZ_CP094532.1"/>
</dbReference>
<dbReference type="Pfam" id="PF01420">
    <property type="entry name" value="Methylase_S"/>
    <property type="match status" value="1"/>
</dbReference>
<dbReference type="GO" id="GO:0016787">
    <property type="term" value="F:hydrolase activity"/>
    <property type="evidence" value="ECO:0007669"/>
    <property type="project" value="UniProtKB-KW"/>
</dbReference>
<comment type="similarity">
    <text evidence="1">Belongs to the type-I restriction system S methylase family.</text>
</comment>